<feature type="domain" description="DNA replication factor RFC1 C-terminal" evidence="3">
    <location>
        <begin position="2"/>
        <end position="66"/>
    </location>
</feature>
<protein>
    <recommendedName>
        <fullName evidence="3">DNA replication factor RFC1 C-terminal domain-containing protein</fullName>
    </recommendedName>
</protein>
<proteinExistence type="predicted"/>
<feature type="region of interest" description="Disordered" evidence="2">
    <location>
        <begin position="85"/>
        <end position="109"/>
    </location>
</feature>
<dbReference type="PANTHER" id="PTHR23389:SF6">
    <property type="entry name" value="REPLICATION FACTOR C SUBUNIT 1"/>
    <property type="match status" value="1"/>
</dbReference>
<feature type="non-terminal residue" evidence="4">
    <location>
        <position position="1"/>
    </location>
</feature>
<dbReference type="InterPro" id="IPR013725">
    <property type="entry name" value="DNA_replication_fac_RFC1_C"/>
</dbReference>
<gene>
    <name evidence="4" type="ORF">KXQ929_LOCUS47883</name>
</gene>
<dbReference type="GO" id="GO:0003677">
    <property type="term" value="F:DNA binding"/>
    <property type="evidence" value="ECO:0007669"/>
    <property type="project" value="TreeGrafter"/>
</dbReference>
<dbReference type="Pfam" id="PF08519">
    <property type="entry name" value="RFC1"/>
    <property type="match status" value="1"/>
</dbReference>
<dbReference type="EMBL" id="CAJOBB010017931">
    <property type="protein sequence ID" value="CAF4344022.1"/>
    <property type="molecule type" value="Genomic_DNA"/>
</dbReference>
<evidence type="ECO:0000313" key="5">
    <source>
        <dbReference type="Proteomes" id="UP000663868"/>
    </source>
</evidence>
<sequence>NLISTLKQNTQEIAIEQCISLLDDYYLNRDDLQTIMELNTWGKTGKNLYDQLDTQTKSALTRNYNKTNHRTPYAIVDIKKLKKSKGFMDDEEEEEDEQEDEEQKDDIPIEEDAMIKLAKKPIGKVPLKKLRKKINRSFELSFLYM</sequence>
<comment type="caution">
    <text evidence="4">The sequence shown here is derived from an EMBL/GenBank/DDBJ whole genome shotgun (WGS) entry which is preliminary data.</text>
</comment>
<evidence type="ECO:0000313" key="4">
    <source>
        <dbReference type="EMBL" id="CAF4344022.1"/>
    </source>
</evidence>
<dbReference type="GO" id="GO:0005663">
    <property type="term" value="C:DNA replication factor C complex"/>
    <property type="evidence" value="ECO:0007669"/>
    <property type="project" value="InterPro"/>
</dbReference>
<reference evidence="4" key="1">
    <citation type="submission" date="2021-02" db="EMBL/GenBank/DDBJ databases">
        <authorList>
            <person name="Nowell W R."/>
        </authorList>
    </citation>
    <scope>NUCLEOTIDE SEQUENCE</scope>
</reference>
<feature type="compositionally biased region" description="Acidic residues" evidence="2">
    <location>
        <begin position="89"/>
        <end position="109"/>
    </location>
</feature>
<dbReference type="GO" id="GO:0005634">
    <property type="term" value="C:nucleus"/>
    <property type="evidence" value="ECO:0007669"/>
    <property type="project" value="TreeGrafter"/>
</dbReference>
<name>A0A820KN26_9BILA</name>
<evidence type="ECO:0000259" key="3">
    <source>
        <dbReference type="Pfam" id="PF08519"/>
    </source>
</evidence>
<evidence type="ECO:0000256" key="2">
    <source>
        <dbReference type="SAM" id="MobiDB-lite"/>
    </source>
</evidence>
<dbReference type="GO" id="GO:0003689">
    <property type="term" value="F:DNA clamp loader activity"/>
    <property type="evidence" value="ECO:0007669"/>
    <property type="project" value="InterPro"/>
</dbReference>
<dbReference type="GO" id="GO:0006260">
    <property type="term" value="P:DNA replication"/>
    <property type="evidence" value="ECO:0007669"/>
    <property type="project" value="UniProtKB-KW"/>
</dbReference>
<dbReference type="GO" id="GO:0005524">
    <property type="term" value="F:ATP binding"/>
    <property type="evidence" value="ECO:0007669"/>
    <property type="project" value="InterPro"/>
</dbReference>
<dbReference type="Proteomes" id="UP000663868">
    <property type="component" value="Unassembled WGS sequence"/>
</dbReference>
<organism evidence="4 5">
    <name type="scientific">Adineta steineri</name>
    <dbReference type="NCBI Taxonomy" id="433720"/>
    <lineage>
        <taxon>Eukaryota</taxon>
        <taxon>Metazoa</taxon>
        <taxon>Spiralia</taxon>
        <taxon>Gnathifera</taxon>
        <taxon>Rotifera</taxon>
        <taxon>Eurotatoria</taxon>
        <taxon>Bdelloidea</taxon>
        <taxon>Adinetida</taxon>
        <taxon>Adinetidae</taxon>
        <taxon>Adineta</taxon>
    </lineage>
</organism>
<dbReference type="PANTHER" id="PTHR23389">
    <property type="entry name" value="CHROMOSOME TRANSMISSION FIDELITY FACTOR 18"/>
    <property type="match status" value="1"/>
</dbReference>
<dbReference type="AlphaFoldDB" id="A0A820KN26"/>
<keyword evidence="1" id="KW-0235">DNA replication</keyword>
<accession>A0A820KN26</accession>
<evidence type="ECO:0000256" key="1">
    <source>
        <dbReference type="ARBA" id="ARBA00022705"/>
    </source>
</evidence>